<evidence type="ECO:0000256" key="6">
    <source>
        <dbReference type="RuleBase" id="RU003755"/>
    </source>
</evidence>
<feature type="transmembrane region" description="Helical" evidence="8">
    <location>
        <begin position="52"/>
        <end position="73"/>
    </location>
</feature>
<feature type="transmembrane region" description="Helical" evidence="8">
    <location>
        <begin position="246"/>
        <end position="266"/>
    </location>
</feature>
<evidence type="ECO:0000313" key="9">
    <source>
        <dbReference type="EMBL" id="ORX64543.1"/>
    </source>
</evidence>
<feature type="transmembrane region" description="Helical" evidence="8">
    <location>
        <begin position="222"/>
        <end position="240"/>
    </location>
</feature>
<evidence type="ECO:0000256" key="7">
    <source>
        <dbReference type="SAM" id="MobiDB-lite"/>
    </source>
</evidence>
<feature type="transmembrane region" description="Helical" evidence="8">
    <location>
        <begin position="421"/>
        <end position="443"/>
    </location>
</feature>
<dbReference type="GeneID" id="63805624"/>
<keyword evidence="6" id="KW-0813">Transport</keyword>
<dbReference type="SUPFAM" id="SSF103473">
    <property type="entry name" value="MFS general substrate transporter"/>
    <property type="match status" value="1"/>
</dbReference>
<dbReference type="GO" id="GO:0022857">
    <property type="term" value="F:transmembrane transporter activity"/>
    <property type="evidence" value="ECO:0007669"/>
    <property type="project" value="InterPro"/>
</dbReference>
<evidence type="ECO:0000256" key="4">
    <source>
        <dbReference type="ARBA" id="ARBA00022989"/>
    </source>
</evidence>
<evidence type="ECO:0000256" key="8">
    <source>
        <dbReference type="SAM" id="Phobius"/>
    </source>
</evidence>
<protein>
    <submittedName>
        <fullName evidence="9">Di/tri peptide transporter 2</fullName>
    </submittedName>
</protein>
<dbReference type="OrthoDB" id="8904098at2759"/>
<evidence type="ECO:0000313" key="10">
    <source>
        <dbReference type="Proteomes" id="UP000193922"/>
    </source>
</evidence>
<feature type="region of interest" description="Disordered" evidence="7">
    <location>
        <begin position="1"/>
        <end position="28"/>
    </location>
</feature>
<dbReference type="Pfam" id="PF00854">
    <property type="entry name" value="PTR2"/>
    <property type="match status" value="1"/>
</dbReference>
<sequence length="574" mass="64352">MSSASVNKLSSEHDSIHKEDLHPDHPEDYLREGERWATEEDMSTLRRVSDRLPIAAIFVVLTEFCERFTYFGITGPFQNYIQNGYKVPGSDPGAINGGQSMATGLGNFFQFWCYLTPIFGAVIADQWLGKYKTILLFGCIYTLGDLILTLTSIPASIRHGGALPGLIIAMITIGLGTGGIKANVSPMVAEQYGRYRPFVRKRKDGTEVVVDREVTVQSIFNWFYWSINVGGLSAIATTEIESNIDFWPAYLLPTCMFVVCVTVFYFGRNQYVVSKPTGSIILKTYRVIRAGIKNHKAAKVENRLIVNETTNKPINWLHYAKPSYNVAGLNMDWDDKFVEELSVAVRASKIFLCYPVFWLCYGQMSNNLVSQSGQMITGKVPNDIMQNIDPLVIIILIPFFDRLIYPGFRRCGLELRPVTRITLGFTFAAVAMAYAAVVQHFIYKTGPYYDHPSEKVSGVHHGNNDISAAIQVPCYILVAIAEIFASVTGLEYAYKKAPESMKSIIMSLFLLTNAGGSILAFCFNSISTNPHLVKNFAIVSGLMAAFTVLFYICFRKYDQQDQDAYRSQLEYKKN</sequence>
<dbReference type="PROSITE" id="PS01022">
    <property type="entry name" value="PTR2_1"/>
    <property type="match status" value="1"/>
</dbReference>
<dbReference type="PROSITE" id="PS01023">
    <property type="entry name" value="PTR2_2"/>
    <property type="match status" value="1"/>
</dbReference>
<keyword evidence="4 8" id="KW-1133">Transmembrane helix</keyword>
<dbReference type="Proteomes" id="UP000193922">
    <property type="component" value="Unassembled WGS sequence"/>
</dbReference>
<feature type="transmembrane region" description="Helical" evidence="8">
    <location>
        <begin position="163"/>
        <end position="184"/>
    </location>
</feature>
<name>A0A1Y1VTN2_9FUNG</name>
<feature type="transmembrane region" description="Helical" evidence="8">
    <location>
        <begin position="135"/>
        <end position="157"/>
    </location>
</feature>
<feature type="compositionally biased region" description="Basic and acidic residues" evidence="7">
    <location>
        <begin position="10"/>
        <end position="28"/>
    </location>
</feature>
<reference evidence="9 10" key="1">
    <citation type="submission" date="2016-07" db="EMBL/GenBank/DDBJ databases">
        <title>Pervasive Adenine N6-methylation of Active Genes in Fungi.</title>
        <authorList>
            <consortium name="DOE Joint Genome Institute"/>
            <person name="Mondo S.J."/>
            <person name="Dannebaum R.O."/>
            <person name="Kuo R.C."/>
            <person name="Labutti K."/>
            <person name="Haridas S."/>
            <person name="Kuo A."/>
            <person name="Salamov A."/>
            <person name="Ahrendt S.R."/>
            <person name="Lipzen A."/>
            <person name="Sullivan W."/>
            <person name="Andreopoulos W.B."/>
            <person name="Clum A."/>
            <person name="Lindquist E."/>
            <person name="Daum C."/>
            <person name="Ramamoorthy G.K."/>
            <person name="Gryganskyi A."/>
            <person name="Culley D."/>
            <person name="Magnuson J.K."/>
            <person name="James T.Y."/>
            <person name="O'Malley M.A."/>
            <person name="Stajich J.E."/>
            <person name="Spatafora J.W."/>
            <person name="Visel A."/>
            <person name="Grigoriev I.V."/>
        </authorList>
    </citation>
    <scope>NUCLEOTIDE SEQUENCE [LARGE SCALE GENOMIC DNA]</scope>
    <source>
        <strain evidence="9 10">ATCC 12442</strain>
    </source>
</reference>
<comment type="similarity">
    <text evidence="2 6">Belongs to the major facilitator superfamily. Proton-dependent oligopeptide transporter (POT/PTR) (TC 2.A.17) family.</text>
</comment>
<dbReference type="InterPro" id="IPR036259">
    <property type="entry name" value="MFS_trans_sf"/>
</dbReference>
<evidence type="ECO:0000256" key="2">
    <source>
        <dbReference type="ARBA" id="ARBA00005982"/>
    </source>
</evidence>
<dbReference type="InterPro" id="IPR018456">
    <property type="entry name" value="PTR2_symporter_CS"/>
</dbReference>
<feature type="transmembrane region" description="Helical" evidence="8">
    <location>
        <begin position="109"/>
        <end position="128"/>
    </location>
</feature>
<dbReference type="RefSeq" id="XP_040739292.1">
    <property type="nucleotide sequence ID" value="XM_040888976.1"/>
</dbReference>
<gene>
    <name evidence="9" type="ORF">DL89DRAFT_272240</name>
</gene>
<comment type="caution">
    <text evidence="9">The sequence shown here is derived from an EMBL/GenBank/DDBJ whole genome shotgun (WGS) entry which is preliminary data.</text>
</comment>
<dbReference type="PANTHER" id="PTHR11654">
    <property type="entry name" value="OLIGOPEPTIDE TRANSPORTER-RELATED"/>
    <property type="match status" value="1"/>
</dbReference>
<evidence type="ECO:0000256" key="1">
    <source>
        <dbReference type="ARBA" id="ARBA00004141"/>
    </source>
</evidence>
<keyword evidence="10" id="KW-1185">Reference proteome</keyword>
<dbReference type="Gene3D" id="1.20.1250.20">
    <property type="entry name" value="MFS general substrate transporter like domains"/>
    <property type="match status" value="1"/>
</dbReference>
<feature type="transmembrane region" description="Helical" evidence="8">
    <location>
        <begin position="470"/>
        <end position="492"/>
    </location>
</feature>
<evidence type="ECO:0000256" key="5">
    <source>
        <dbReference type="ARBA" id="ARBA00023136"/>
    </source>
</evidence>
<dbReference type="AlphaFoldDB" id="A0A1Y1VTN2"/>
<feature type="transmembrane region" description="Helical" evidence="8">
    <location>
        <begin position="504"/>
        <end position="526"/>
    </location>
</feature>
<feature type="transmembrane region" description="Helical" evidence="8">
    <location>
        <begin position="532"/>
        <end position="554"/>
    </location>
</feature>
<proteinExistence type="inferred from homology"/>
<keyword evidence="5 8" id="KW-0472">Membrane</keyword>
<evidence type="ECO:0000256" key="3">
    <source>
        <dbReference type="ARBA" id="ARBA00022692"/>
    </source>
</evidence>
<dbReference type="InterPro" id="IPR000109">
    <property type="entry name" value="POT_fam"/>
</dbReference>
<dbReference type="EMBL" id="MCFD01000086">
    <property type="protein sequence ID" value="ORX64543.1"/>
    <property type="molecule type" value="Genomic_DNA"/>
</dbReference>
<comment type="subcellular location">
    <subcellularLocation>
        <location evidence="1 6">Membrane</location>
        <topology evidence="1 6">Multi-pass membrane protein</topology>
    </subcellularLocation>
</comment>
<keyword evidence="3 6" id="KW-0812">Transmembrane</keyword>
<dbReference type="GO" id="GO:0006857">
    <property type="term" value="P:oligopeptide transport"/>
    <property type="evidence" value="ECO:0007669"/>
    <property type="project" value="InterPro"/>
</dbReference>
<organism evidence="9 10">
    <name type="scientific">Linderina pennispora</name>
    <dbReference type="NCBI Taxonomy" id="61395"/>
    <lineage>
        <taxon>Eukaryota</taxon>
        <taxon>Fungi</taxon>
        <taxon>Fungi incertae sedis</taxon>
        <taxon>Zoopagomycota</taxon>
        <taxon>Kickxellomycotina</taxon>
        <taxon>Kickxellomycetes</taxon>
        <taxon>Kickxellales</taxon>
        <taxon>Kickxellaceae</taxon>
        <taxon>Linderina</taxon>
    </lineage>
</organism>
<accession>A0A1Y1VTN2</accession>
<dbReference type="GO" id="GO:0016020">
    <property type="term" value="C:membrane"/>
    <property type="evidence" value="ECO:0007669"/>
    <property type="project" value="UniProtKB-SubCell"/>
</dbReference>